<protein>
    <submittedName>
        <fullName evidence="3">Caspase family protein</fullName>
    </submittedName>
</protein>
<dbReference type="PANTHER" id="PTHR11102">
    <property type="entry name" value="SEL-1-LIKE PROTEIN"/>
    <property type="match status" value="1"/>
</dbReference>
<dbReference type="SMART" id="SM00671">
    <property type="entry name" value="SEL1"/>
    <property type="match status" value="5"/>
</dbReference>
<feature type="compositionally biased region" description="Low complexity" evidence="1">
    <location>
        <begin position="491"/>
        <end position="503"/>
    </location>
</feature>
<dbReference type="InterPro" id="IPR016024">
    <property type="entry name" value="ARM-type_fold"/>
</dbReference>
<feature type="compositionally biased region" description="Low complexity" evidence="1">
    <location>
        <begin position="341"/>
        <end position="354"/>
    </location>
</feature>
<feature type="region of interest" description="Disordered" evidence="1">
    <location>
        <begin position="333"/>
        <end position="432"/>
    </location>
</feature>
<dbReference type="Pfam" id="PF00656">
    <property type="entry name" value="Peptidase_C14"/>
    <property type="match status" value="1"/>
</dbReference>
<dbReference type="InterPro" id="IPR006597">
    <property type="entry name" value="Sel1-like"/>
</dbReference>
<dbReference type="Proteomes" id="UP001404104">
    <property type="component" value="Unassembled WGS sequence"/>
</dbReference>
<accession>A0ABU9XR14</accession>
<dbReference type="EMBL" id="JBDIMF010000002">
    <property type="protein sequence ID" value="MEN2786267.1"/>
    <property type="molecule type" value="Genomic_DNA"/>
</dbReference>
<evidence type="ECO:0000259" key="2">
    <source>
        <dbReference type="Pfam" id="PF00656"/>
    </source>
</evidence>
<organism evidence="3 4">
    <name type="scientific">Sphingomonas qilianensis</name>
    <dbReference type="NCBI Taxonomy" id="1736690"/>
    <lineage>
        <taxon>Bacteria</taxon>
        <taxon>Pseudomonadati</taxon>
        <taxon>Pseudomonadota</taxon>
        <taxon>Alphaproteobacteria</taxon>
        <taxon>Sphingomonadales</taxon>
        <taxon>Sphingomonadaceae</taxon>
        <taxon>Sphingomonas</taxon>
    </lineage>
</organism>
<dbReference type="SUPFAM" id="SSF48371">
    <property type="entry name" value="ARM repeat"/>
    <property type="match status" value="1"/>
</dbReference>
<dbReference type="SUPFAM" id="SSF52129">
    <property type="entry name" value="Caspase-like"/>
    <property type="match status" value="1"/>
</dbReference>
<dbReference type="Gene3D" id="1.25.40.10">
    <property type="entry name" value="Tetratricopeptide repeat domain"/>
    <property type="match status" value="1"/>
</dbReference>
<dbReference type="InterPro" id="IPR050767">
    <property type="entry name" value="Sel1_AlgK"/>
</dbReference>
<comment type="caution">
    <text evidence="3">The sequence shown here is derived from an EMBL/GenBank/DDBJ whole genome shotgun (WGS) entry which is preliminary data.</text>
</comment>
<feature type="domain" description="Peptidase C14 caspase" evidence="2">
    <location>
        <begin position="3"/>
        <end position="239"/>
    </location>
</feature>
<dbReference type="InterPro" id="IPR011990">
    <property type="entry name" value="TPR-like_helical_dom_sf"/>
</dbReference>
<keyword evidence="4" id="KW-1185">Reference proteome</keyword>
<dbReference type="PANTHER" id="PTHR11102:SF160">
    <property type="entry name" value="ERAD-ASSOCIATED E3 UBIQUITIN-PROTEIN LIGASE COMPONENT HRD3"/>
    <property type="match status" value="1"/>
</dbReference>
<feature type="region of interest" description="Disordered" evidence="1">
    <location>
        <begin position="478"/>
        <end position="503"/>
    </location>
</feature>
<feature type="compositionally biased region" description="Basic and acidic residues" evidence="1">
    <location>
        <begin position="389"/>
        <end position="405"/>
    </location>
</feature>
<dbReference type="InterPro" id="IPR029030">
    <property type="entry name" value="Caspase-like_dom_sf"/>
</dbReference>
<gene>
    <name evidence="3" type="ORF">ABC969_07530</name>
</gene>
<reference evidence="3 4" key="1">
    <citation type="submission" date="2024-05" db="EMBL/GenBank/DDBJ databases">
        <authorList>
            <person name="Liu Q."/>
            <person name="Xin Y.-H."/>
        </authorList>
    </citation>
    <scope>NUCLEOTIDE SEQUENCE [LARGE SCALE GENOMIC DNA]</scope>
    <source>
        <strain evidence="3 4">CGMCC 1.15349</strain>
    </source>
</reference>
<name>A0ABU9XR14_9SPHN</name>
<proteinExistence type="predicted"/>
<evidence type="ECO:0000313" key="3">
    <source>
        <dbReference type="EMBL" id="MEN2786267.1"/>
    </source>
</evidence>
<dbReference type="Gene3D" id="3.40.50.1460">
    <property type="match status" value="1"/>
</dbReference>
<dbReference type="Pfam" id="PF08238">
    <property type="entry name" value="Sel1"/>
    <property type="match status" value="5"/>
</dbReference>
<feature type="compositionally biased region" description="Polar residues" evidence="1">
    <location>
        <begin position="478"/>
        <end position="487"/>
    </location>
</feature>
<dbReference type="InterPro" id="IPR011600">
    <property type="entry name" value="Pept_C14_caspase"/>
</dbReference>
<dbReference type="RefSeq" id="WP_345864066.1">
    <property type="nucleotide sequence ID" value="NZ_JBDIMF010000002.1"/>
</dbReference>
<evidence type="ECO:0000256" key="1">
    <source>
        <dbReference type="SAM" id="MobiDB-lite"/>
    </source>
</evidence>
<feature type="compositionally biased region" description="Acidic residues" evidence="1">
    <location>
        <begin position="355"/>
        <end position="367"/>
    </location>
</feature>
<dbReference type="SUPFAM" id="SSF81901">
    <property type="entry name" value="HCP-like"/>
    <property type="match status" value="1"/>
</dbReference>
<sequence length="702" mass="75579">MVRKALIIANGTFDDPTIPSLKSPVTDGQRLKRLLERDDIGPYEVELHTDGNCQPLRGRIQSFFDDAAPDDLVLLYVTGHGFKDRSGKLYFTTRDSEKRVLGATAIEARFFVERMQECAARTQIWFLDTCYAGAFARGVAFKGASSVTRDDFAGASPEEDDTGRPGRVVITASTAIEMAAEKEAGEERTVQSLFTRHLIEGIETGTPDRENLGVITLDSLFRHVRSKVQAETSRAQSPERWIFGGDGNVALTRNPVRRAEIPPAVQKLMRSTSPNKRSDAVRALLELANGKDQQLGALAVAGLHTLSNDRDTVVEAVAKLALGKLGGARVQVQAPPPVSLSPPEAVVEPVAESVESAEPETAEEVPAPEEATQGQVVATEVPQAETEAEPEKREQSPIEKCDPVEKPMAANPGLESPEPVQVAQATDEPRFEQSRFLASGSFSDQFIRYRGMIGLKTAFALLAGVVLVVTIGVMSDGPSTQESTDSGYSDAVSPAATPAAPDPAALAAEADKFRDGIDRQQDDVQAVKLYREAADLGDAGAQNSLGFMYRFGLGVAKDEARAVAWFRKAADQGNAAGQGNLGNMYRLGLGVAQDDAQAVDWYRKAADQGDVTGQNNLGFMYSEGRGVSKDDAQAVPWYRKAAEQGNSTGQSNLAEMYEYGRGVAKDKAKARQLYNLAIDNPSATAEEKGYARHGLARLDGNK</sequence>
<evidence type="ECO:0000313" key="4">
    <source>
        <dbReference type="Proteomes" id="UP001404104"/>
    </source>
</evidence>